<feature type="transmembrane region" description="Helical" evidence="7">
    <location>
        <begin position="12"/>
        <end position="34"/>
    </location>
</feature>
<evidence type="ECO:0000256" key="3">
    <source>
        <dbReference type="ARBA" id="ARBA00022692"/>
    </source>
</evidence>
<keyword evidence="5 7" id="KW-0472">Membrane</keyword>
<evidence type="ECO:0000313" key="10">
    <source>
        <dbReference type="Proteomes" id="UP001321475"/>
    </source>
</evidence>
<feature type="transmembrane region" description="Helical" evidence="7">
    <location>
        <begin position="559"/>
        <end position="583"/>
    </location>
</feature>
<feature type="transmembrane region" description="Helical" evidence="7">
    <location>
        <begin position="524"/>
        <end position="547"/>
    </location>
</feature>
<feature type="transmembrane region" description="Helical" evidence="7">
    <location>
        <begin position="445"/>
        <end position="469"/>
    </location>
</feature>
<feature type="transmembrane region" description="Helical" evidence="7">
    <location>
        <begin position="481"/>
        <end position="503"/>
    </location>
</feature>
<organism evidence="9 10">
    <name type="scientific">Paraoerskovia sediminicola</name>
    <dbReference type="NCBI Taxonomy" id="1138587"/>
    <lineage>
        <taxon>Bacteria</taxon>
        <taxon>Bacillati</taxon>
        <taxon>Actinomycetota</taxon>
        <taxon>Actinomycetes</taxon>
        <taxon>Micrococcales</taxon>
        <taxon>Cellulomonadaceae</taxon>
        <taxon>Paraoerskovia</taxon>
    </lineage>
</organism>
<keyword evidence="10" id="KW-1185">Reference proteome</keyword>
<feature type="transmembrane region" description="Helical" evidence="7">
    <location>
        <begin position="347"/>
        <end position="369"/>
    </location>
</feature>
<evidence type="ECO:0000313" key="9">
    <source>
        <dbReference type="EMBL" id="BDZ41654.1"/>
    </source>
</evidence>
<dbReference type="InterPro" id="IPR008457">
    <property type="entry name" value="Cu-R_CopD_dom"/>
</dbReference>
<proteinExistence type="predicted"/>
<protein>
    <recommendedName>
        <fullName evidence="8">Copper resistance protein D domain-containing protein</fullName>
    </recommendedName>
</protein>
<dbReference type="EMBL" id="AP027729">
    <property type="protein sequence ID" value="BDZ41654.1"/>
    <property type="molecule type" value="Genomic_DNA"/>
</dbReference>
<evidence type="ECO:0000256" key="4">
    <source>
        <dbReference type="ARBA" id="ARBA00022989"/>
    </source>
</evidence>
<evidence type="ECO:0000259" key="8">
    <source>
        <dbReference type="Pfam" id="PF05425"/>
    </source>
</evidence>
<feature type="transmembrane region" description="Helical" evidence="7">
    <location>
        <begin position="199"/>
        <end position="218"/>
    </location>
</feature>
<gene>
    <name evidence="9" type="ORF">GCM10025865_09530</name>
</gene>
<feature type="transmembrane region" description="Helical" evidence="7">
    <location>
        <begin position="167"/>
        <end position="187"/>
    </location>
</feature>
<evidence type="ECO:0000256" key="7">
    <source>
        <dbReference type="SAM" id="Phobius"/>
    </source>
</evidence>
<feature type="region of interest" description="Disordered" evidence="6">
    <location>
        <begin position="307"/>
        <end position="340"/>
    </location>
</feature>
<feature type="transmembrane region" description="Helical" evidence="7">
    <location>
        <begin position="270"/>
        <end position="290"/>
    </location>
</feature>
<dbReference type="Pfam" id="PF05425">
    <property type="entry name" value="CopD"/>
    <property type="match status" value="1"/>
</dbReference>
<accession>A0ABM8G172</accession>
<dbReference type="RefSeq" id="WP_286218764.1">
    <property type="nucleotide sequence ID" value="NZ_AP027729.1"/>
</dbReference>
<comment type="subcellular location">
    <subcellularLocation>
        <location evidence="1">Cell membrane</location>
        <topology evidence="1">Multi-pass membrane protein</topology>
    </subcellularLocation>
</comment>
<evidence type="ECO:0000256" key="2">
    <source>
        <dbReference type="ARBA" id="ARBA00022475"/>
    </source>
</evidence>
<feature type="transmembrane region" description="Helical" evidence="7">
    <location>
        <begin position="644"/>
        <end position="666"/>
    </location>
</feature>
<feature type="domain" description="Copper resistance protein D" evidence="8">
    <location>
        <begin position="233"/>
        <end position="369"/>
    </location>
</feature>
<feature type="transmembrane region" description="Helical" evidence="7">
    <location>
        <begin position="239"/>
        <end position="258"/>
    </location>
</feature>
<sequence length="704" mass="74309">MPDPDPVVAPGTPWWLVAAGPAAVLVAVLAVLAAGTFSEIFVPTFVDPGALAMYGLPVSTVLVELSAAVTTGSLVLAAVVLRPGRPRRRALATAGTASAAWAVLAVVQLVLRYSTIAGTPITDPSFGGELGLFVTEIELGQLYLGIILTVALTSAVAMAVRSANGAMVTALLATAALWIQASTGHAAGSANHDLAVSSMFLHLVGAAVWIGGLAGLLVGRVRGALGTADFASAVARYSVIAAWCYVMVGASGIGNAVIRVSSLADLATPYGLLLVVKVVLLVVLGTFGYVHRGAVIRRLRSLGDARDGHGPQVPAAVTGARTGASTSGTGPRGERPDRGPDQAVTRLFWRLAAVELLVMGAVSGVAVALGSTAPPVPDEEFGAGSSPAELVTGYPLPPEPDLFHWAFGHQVSPLWLFACLAGIVVYLRWFVRLRRRGDTWPAARAVSWVLGMITLLWVTNGGAAMYGHLLFSAHMIQHMTLAMIVPIFLVLSAPVTLLLRAVPVRKDGTKGPREWVLGLVDSRWGHFFANPVVAAVNFAGSMIVFYFTPAFRFALEAHLGHALMIVHFTLVGYMFVNALIGIDPGPKRLGYPQRLLLLLATMGFHAFFGVTIMTGDSLLVADWFGLTGRPWGPSAIVDQQKGGGIAWGIGELPTLALAMIVALSWSRSDEKEARRRDRKVARAGDVEMDEYNKMLERLAERDGR</sequence>
<dbReference type="InterPro" id="IPR032694">
    <property type="entry name" value="CopC/D"/>
</dbReference>
<reference evidence="10" key="1">
    <citation type="journal article" date="2019" name="Int. J. Syst. Evol. Microbiol.">
        <title>The Global Catalogue of Microorganisms (GCM) 10K type strain sequencing project: providing services to taxonomists for standard genome sequencing and annotation.</title>
        <authorList>
            <consortium name="The Broad Institute Genomics Platform"/>
            <consortium name="The Broad Institute Genome Sequencing Center for Infectious Disease"/>
            <person name="Wu L."/>
            <person name="Ma J."/>
        </authorList>
    </citation>
    <scope>NUCLEOTIDE SEQUENCE [LARGE SCALE GENOMIC DNA]</scope>
    <source>
        <strain evidence="10">NBRC 108565</strain>
    </source>
</reference>
<keyword evidence="4 7" id="KW-1133">Transmembrane helix</keyword>
<dbReference type="PANTHER" id="PTHR34820:SF4">
    <property type="entry name" value="INNER MEMBRANE PROTEIN YEBZ"/>
    <property type="match status" value="1"/>
</dbReference>
<keyword evidence="2" id="KW-1003">Cell membrane</keyword>
<feature type="transmembrane region" description="Helical" evidence="7">
    <location>
        <begin position="414"/>
        <end position="433"/>
    </location>
</feature>
<dbReference type="Pfam" id="PF09678">
    <property type="entry name" value="Caa3_CtaG"/>
    <property type="match status" value="1"/>
</dbReference>
<name>A0ABM8G172_9CELL</name>
<keyword evidence="3 7" id="KW-0812">Transmembrane</keyword>
<dbReference type="Proteomes" id="UP001321475">
    <property type="component" value="Chromosome"/>
</dbReference>
<feature type="transmembrane region" description="Helical" evidence="7">
    <location>
        <begin position="91"/>
        <end position="111"/>
    </location>
</feature>
<dbReference type="PANTHER" id="PTHR34820">
    <property type="entry name" value="INNER MEMBRANE PROTEIN YEBZ"/>
    <property type="match status" value="1"/>
</dbReference>
<feature type="transmembrane region" description="Helical" evidence="7">
    <location>
        <begin position="54"/>
        <end position="79"/>
    </location>
</feature>
<feature type="transmembrane region" description="Helical" evidence="7">
    <location>
        <begin position="142"/>
        <end position="160"/>
    </location>
</feature>
<evidence type="ECO:0000256" key="6">
    <source>
        <dbReference type="SAM" id="MobiDB-lite"/>
    </source>
</evidence>
<evidence type="ECO:0000256" key="1">
    <source>
        <dbReference type="ARBA" id="ARBA00004651"/>
    </source>
</evidence>
<feature type="compositionally biased region" description="Low complexity" evidence="6">
    <location>
        <begin position="315"/>
        <end position="329"/>
    </location>
</feature>
<evidence type="ECO:0000256" key="5">
    <source>
        <dbReference type="ARBA" id="ARBA00023136"/>
    </source>
</evidence>
<feature type="transmembrane region" description="Helical" evidence="7">
    <location>
        <begin position="595"/>
        <end position="624"/>
    </location>
</feature>
<dbReference type="InterPro" id="IPR019108">
    <property type="entry name" value="Caa3_assmbl_CtaG-rel"/>
</dbReference>